<comment type="caution">
    <text evidence="1">The sequence shown here is derived from an EMBL/GenBank/DDBJ whole genome shotgun (WGS) entry which is preliminary data.</text>
</comment>
<protein>
    <submittedName>
        <fullName evidence="1">Uncharacterized protein</fullName>
    </submittedName>
</protein>
<gene>
    <name evidence="1" type="ORF">S12H4_59146</name>
</gene>
<reference evidence="1" key="1">
    <citation type="journal article" date="2014" name="Front. Microbiol.">
        <title>High frequency of phylogenetically diverse reductive dehalogenase-homologous genes in deep subseafloor sedimentary metagenomes.</title>
        <authorList>
            <person name="Kawai M."/>
            <person name="Futagami T."/>
            <person name="Toyoda A."/>
            <person name="Takaki Y."/>
            <person name="Nishi S."/>
            <person name="Hori S."/>
            <person name="Arai W."/>
            <person name="Tsubouchi T."/>
            <person name="Morono Y."/>
            <person name="Uchiyama I."/>
            <person name="Ito T."/>
            <person name="Fujiyama A."/>
            <person name="Inagaki F."/>
            <person name="Takami H."/>
        </authorList>
    </citation>
    <scope>NUCLEOTIDE SEQUENCE</scope>
    <source>
        <strain evidence="1">Expedition CK06-06</strain>
    </source>
</reference>
<accession>X1V1J8</accession>
<feature type="non-terminal residue" evidence="1">
    <location>
        <position position="1"/>
    </location>
</feature>
<dbReference type="AlphaFoldDB" id="X1V1J8"/>
<name>X1V1J8_9ZZZZ</name>
<proteinExistence type="predicted"/>
<evidence type="ECO:0000313" key="1">
    <source>
        <dbReference type="EMBL" id="GAJ23564.1"/>
    </source>
</evidence>
<dbReference type="EMBL" id="BARW01038569">
    <property type="protein sequence ID" value="GAJ23564.1"/>
    <property type="molecule type" value="Genomic_DNA"/>
</dbReference>
<organism evidence="1">
    <name type="scientific">marine sediment metagenome</name>
    <dbReference type="NCBI Taxonomy" id="412755"/>
    <lineage>
        <taxon>unclassified sequences</taxon>
        <taxon>metagenomes</taxon>
        <taxon>ecological metagenomes</taxon>
    </lineage>
</organism>
<sequence>LRERIKKVKNRLENIEEEPLISDKEAVDTNFFNELLLSEFDPEGTVLPKEWKDLEKEASSFLESLGTNKKELKYTLIFMYLLQRCLLLNNRKPSSY</sequence>